<comment type="function">
    <text evidence="6">Involved in transcription antitermination. Required for transcription of ribosomal RNA (rRNA) genes. Binds specifically to the boxA antiterminator sequence of the ribosomal RNA (rrn) operons.</text>
</comment>
<dbReference type="RefSeq" id="WP_256131073.1">
    <property type="nucleotide sequence ID" value="NZ_JANFXK010000003.1"/>
</dbReference>
<protein>
    <recommendedName>
        <fullName evidence="6">Transcription antitermination protein NusB</fullName>
    </recommendedName>
    <alternativeName>
        <fullName evidence="6">Antitermination factor NusB</fullName>
    </alternativeName>
</protein>
<keyword evidence="3 6" id="KW-0694">RNA-binding</keyword>
<dbReference type="PANTHER" id="PTHR11078:SF3">
    <property type="entry name" value="ANTITERMINATION NUSB DOMAIN-CONTAINING PROTEIN"/>
    <property type="match status" value="1"/>
</dbReference>
<dbReference type="EMBL" id="JANFXK010000003">
    <property type="protein sequence ID" value="MCQ4635885.1"/>
    <property type="molecule type" value="Genomic_DNA"/>
</dbReference>
<dbReference type="Pfam" id="PF01029">
    <property type="entry name" value="NusB"/>
    <property type="match status" value="1"/>
</dbReference>
<evidence type="ECO:0000256" key="2">
    <source>
        <dbReference type="ARBA" id="ARBA00022814"/>
    </source>
</evidence>
<accession>A0ABT1RL19</accession>
<proteinExistence type="inferred from homology"/>
<dbReference type="Gene3D" id="1.10.940.10">
    <property type="entry name" value="NusB-like"/>
    <property type="match status" value="1"/>
</dbReference>
<dbReference type="Proteomes" id="UP001524502">
    <property type="component" value="Unassembled WGS sequence"/>
</dbReference>
<dbReference type="PANTHER" id="PTHR11078">
    <property type="entry name" value="N UTILIZATION SUBSTANCE PROTEIN B-RELATED"/>
    <property type="match status" value="1"/>
</dbReference>
<dbReference type="HAMAP" id="MF_00073">
    <property type="entry name" value="NusB"/>
    <property type="match status" value="1"/>
</dbReference>
<organism evidence="8 9">
    <name type="scientific">Anaerovorax odorimutans</name>
    <dbReference type="NCBI Taxonomy" id="109327"/>
    <lineage>
        <taxon>Bacteria</taxon>
        <taxon>Bacillati</taxon>
        <taxon>Bacillota</taxon>
        <taxon>Clostridia</taxon>
        <taxon>Peptostreptococcales</taxon>
        <taxon>Anaerovoracaceae</taxon>
        <taxon>Anaerovorax</taxon>
    </lineage>
</organism>
<keyword evidence="5 6" id="KW-0804">Transcription</keyword>
<dbReference type="SUPFAM" id="SSF48013">
    <property type="entry name" value="NusB-like"/>
    <property type="match status" value="1"/>
</dbReference>
<evidence type="ECO:0000313" key="9">
    <source>
        <dbReference type="Proteomes" id="UP001524502"/>
    </source>
</evidence>
<dbReference type="InterPro" id="IPR035926">
    <property type="entry name" value="NusB-like_sf"/>
</dbReference>
<feature type="domain" description="NusB/RsmB/TIM44" evidence="7">
    <location>
        <begin position="5"/>
        <end position="130"/>
    </location>
</feature>
<dbReference type="InterPro" id="IPR006027">
    <property type="entry name" value="NusB_RsmB_TIM44"/>
</dbReference>
<comment type="similarity">
    <text evidence="1 6">Belongs to the NusB family.</text>
</comment>
<comment type="caution">
    <text evidence="8">The sequence shown here is derived from an EMBL/GenBank/DDBJ whole genome shotgun (WGS) entry which is preliminary data.</text>
</comment>
<evidence type="ECO:0000256" key="4">
    <source>
        <dbReference type="ARBA" id="ARBA00023015"/>
    </source>
</evidence>
<keyword evidence="4 6" id="KW-0805">Transcription regulation</keyword>
<name>A0ABT1RL19_9FIRM</name>
<dbReference type="InterPro" id="IPR011605">
    <property type="entry name" value="NusB_fam"/>
</dbReference>
<keyword evidence="2 6" id="KW-0889">Transcription antitermination</keyword>
<evidence type="ECO:0000313" key="8">
    <source>
        <dbReference type="EMBL" id="MCQ4635885.1"/>
    </source>
</evidence>
<evidence type="ECO:0000259" key="7">
    <source>
        <dbReference type="Pfam" id="PF01029"/>
    </source>
</evidence>
<evidence type="ECO:0000256" key="6">
    <source>
        <dbReference type="HAMAP-Rule" id="MF_00073"/>
    </source>
</evidence>
<evidence type="ECO:0000256" key="3">
    <source>
        <dbReference type="ARBA" id="ARBA00022884"/>
    </source>
</evidence>
<dbReference type="NCBIfam" id="TIGR01951">
    <property type="entry name" value="nusB"/>
    <property type="match status" value="1"/>
</dbReference>
<evidence type="ECO:0000256" key="1">
    <source>
        <dbReference type="ARBA" id="ARBA00005952"/>
    </source>
</evidence>
<evidence type="ECO:0000256" key="5">
    <source>
        <dbReference type="ARBA" id="ARBA00023163"/>
    </source>
</evidence>
<keyword evidence="9" id="KW-1185">Reference proteome</keyword>
<gene>
    <name evidence="6 8" type="primary">nusB</name>
    <name evidence="8" type="ORF">NE619_04020</name>
</gene>
<reference evidence="8 9" key="1">
    <citation type="submission" date="2022-06" db="EMBL/GenBank/DDBJ databases">
        <title>Isolation of gut microbiota from human fecal samples.</title>
        <authorList>
            <person name="Pamer E.G."/>
            <person name="Barat B."/>
            <person name="Waligurski E."/>
            <person name="Medina S."/>
            <person name="Paddock L."/>
            <person name="Mostad J."/>
        </authorList>
    </citation>
    <scope>NUCLEOTIDE SEQUENCE [LARGE SCALE GENOMIC DNA]</scope>
    <source>
        <strain evidence="8 9">SL.3.17</strain>
    </source>
</reference>
<sequence length="134" mass="15284">MTRTEARELLMQLLFQMEIQNDYSDEIKNKYIDDHFKKDNQLQYALKLSSTVISHLSEIDATLGKSSPKWNTQRMAKVDLAIARLAIGEVLYMEDIPDAVAINEAVDMAKKYSAEDSKKFINGVLGQIVKQKND</sequence>